<accession>A0A0A2WV64</accession>
<dbReference type="AlphaFoldDB" id="A0A0A2WV64"/>
<evidence type="ECO:0000313" key="2">
    <source>
        <dbReference type="EMBL" id="KGQ22652.2"/>
    </source>
</evidence>
<dbReference type="OrthoDB" id="32523at2"/>
<dbReference type="Gene3D" id="1.10.10.10">
    <property type="entry name" value="Winged helix-like DNA-binding domain superfamily/Winged helix DNA-binding domain"/>
    <property type="match status" value="1"/>
</dbReference>
<dbReference type="InterPro" id="IPR036390">
    <property type="entry name" value="WH_DNA-bd_sf"/>
</dbReference>
<dbReference type="Proteomes" id="UP000030364">
    <property type="component" value="Unassembled WGS sequence"/>
</dbReference>
<dbReference type="InterPro" id="IPR052526">
    <property type="entry name" value="HTH-type_Bedaq_tolerance"/>
</dbReference>
<comment type="caution">
    <text evidence="2">The sequence shown here is derived from an EMBL/GenBank/DDBJ whole genome shotgun (WGS) entry which is preliminary data.</text>
</comment>
<dbReference type="RefSeq" id="WP_038061804.1">
    <property type="nucleotide sequence ID" value="NZ_JPSL02000039.1"/>
</dbReference>
<dbReference type="EMBL" id="JPSL02000039">
    <property type="protein sequence ID" value="KGQ22652.2"/>
    <property type="molecule type" value="Genomic_DNA"/>
</dbReference>
<proteinExistence type="predicted"/>
<evidence type="ECO:0000313" key="3">
    <source>
        <dbReference type="Proteomes" id="UP000030364"/>
    </source>
</evidence>
<dbReference type="InterPro" id="IPR036388">
    <property type="entry name" value="WH-like_DNA-bd_sf"/>
</dbReference>
<name>A0A0A2WV64_THEFI</name>
<dbReference type="InterPro" id="IPR000835">
    <property type="entry name" value="HTH_MarR-typ"/>
</dbReference>
<sequence length="139" mass="16275">MSWTILTKLWRLTRELREETLPTLEALGLAPTDPWLLAELERHPYPSLLAHSTQIPPPTISHMLKRMEGLGLVQRRLEPQDLRRYRFELTEKGRSALEESRRAMQKALERRLSRLGEEEKALLEGMLDRLLNIEAEENP</sequence>
<gene>
    <name evidence="2" type="ORF">THFILI_08265</name>
</gene>
<dbReference type="GO" id="GO:0003700">
    <property type="term" value="F:DNA-binding transcription factor activity"/>
    <property type="evidence" value="ECO:0007669"/>
    <property type="project" value="InterPro"/>
</dbReference>
<organism evidence="2 3">
    <name type="scientific">Thermus filiformis</name>
    <dbReference type="NCBI Taxonomy" id="276"/>
    <lineage>
        <taxon>Bacteria</taxon>
        <taxon>Thermotogati</taxon>
        <taxon>Deinococcota</taxon>
        <taxon>Deinococci</taxon>
        <taxon>Thermales</taxon>
        <taxon>Thermaceae</taxon>
        <taxon>Thermus</taxon>
    </lineage>
</organism>
<dbReference type="SUPFAM" id="SSF46785">
    <property type="entry name" value="Winged helix' DNA-binding domain"/>
    <property type="match status" value="1"/>
</dbReference>
<reference evidence="2 3" key="1">
    <citation type="journal article" date="2015" name="Genome Announc.">
        <title>Draft Genome Sequence of the Thermophile Thermus filiformis ATCC 43280, Producer of Carotenoid-(Di)glucoside-Branched Fatty Acid (Di)esters and Source of Hyperthermostable Enzymes of Biotechnological Interest.</title>
        <authorList>
            <person name="Mandelli F."/>
            <person name="Oliveira Ramires B."/>
            <person name="Couger M.B."/>
            <person name="Paixao D.A."/>
            <person name="Camilo C.M."/>
            <person name="Polikarpov I."/>
            <person name="Prade R."/>
            <person name="Riano-Pachon D.M."/>
            <person name="Squina F.M."/>
        </authorList>
    </citation>
    <scope>NUCLEOTIDE SEQUENCE [LARGE SCALE GENOMIC DNA]</scope>
    <source>
        <strain evidence="2 3">ATCC 43280</strain>
    </source>
</reference>
<dbReference type="Pfam" id="PF12802">
    <property type="entry name" value="MarR_2"/>
    <property type="match status" value="1"/>
</dbReference>
<evidence type="ECO:0000259" key="1">
    <source>
        <dbReference type="PROSITE" id="PS50995"/>
    </source>
</evidence>
<feature type="domain" description="HTH marR-type" evidence="1">
    <location>
        <begin position="2"/>
        <end position="132"/>
    </location>
</feature>
<dbReference type="PANTHER" id="PTHR39515">
    <property type="entry name" value="CONSERVED PROTEIN"/>
    <property type="match status" value="1"/>
</dbReference>
<dbReference type="SMART" id="SM00347">
    <property type="entry name" value="HTH_MARR"/>
    <property type="match status" value="1"/>
</dbReference>
<protein>
    <submittedName>
        <fullName evidence="2">MarR family transcriptional regulator</fullName>
    </submittedName>
</protein>
<dbReference type="STRING" id="276.THFILI_08265"/>
<dbReference type="PRINTS" id="PR00598">
    <property type="entry name" value="HTHMARR"/>
</dbReference>
<dbReference type="PANTHER" id="PTHR39515:SF2">
    <property type="entry name" value="HTH-TYPE TRANSCRIPTIONAL REGULATOR RV0880"/>
    <property type="match status" value="1"/>
</dbReference>
<dbReference type="PROSITE" id="PS50995">
    <property type="entry name" value="HTH_MARR_2"/>
    <property type="match status" value="1"/>
</dbReference>
<keyword evidence="3" id="KW-1185">Reference proteome</keyword>